<accession>A0A124E1Q6</accession>
<protein>
    <submittedName>
        <fullName evidence="1">Binding-protein-dependent transport systems inner membrane component</fullName>
    </submittedName>
</protein>
<reference evidence="2" key="2">
    <citation type="submission" date="2016-02" db="EMBL/GenBank/DDBJ databases">
        <title>Draft genome sequence of five rapidly growing Mycobacterium species.</title>
        <authorList>
            <person name="Katahira K."/>
            <person name="Gotou Y."/>
            <person name="Iida K."/>
            <person name="Ogura Y."/>
            <person name="Hayashi T."/>
        </authorList>
    </citation>
    <scope>NUCLEOTIDE SEQUENCE [LARGE SCALE GENOMIC DNA]</scope>
    <source>
        <strain evidence="2">JCM15298</strain>
    </source>
</reference>
<evidence type="ECO:0000313" key="2">
    <source>
        <dbReference type="Proteomes" id="UP000069443"/>
    </source>
</evidence>
<dbReference type="Proteomes" id="UP000069443">
    <property type="component" value="Unassembled WGS sequence"/>
</dbReference>
<name>A0A124E1Q6_MYCCR</name>
<dbReference type="RefSeq" id="WP_062655720.1">
    <property type="nucleotide sequence ID" value="NZ_BCSY01000035.1"/>
</dbReference>
<gene>
    <name evidence="1" type="ORF">RMCC_1379</name>
</gene>
<dbReference type="STRING" id="228230.RMCC_1379"/>
<dbReference type="AlphaFoldDB" id="A0A124E1Q6"/>
<keyword evidence="2" id="KW-1185">Reference proteome</keyword>
<proteinExistence type="predicted"/>
<dbReference type="EMBL" id="BCSY01000035">
    <property type="protein sequence ID" value="GAS94413.1"/>
    <property type="molecule type" value="Genomic_DNA"/>
</dbReference>
<sequence>MSAHAQAKLDRIRRIVTTSSVKVFDIDVVEARDILAVLDDPEPQPQPAARTVHTLGPNERNSIWQCVKPLTWPAYYAWVGDDITGQWIYTRTSTPGLTGWSESNAGPNDVTARTVGPCGDLDHVTFIEVLRLQPAGEPIHFAPNGKVLNITAGQDDELLALAASVDGLRGSDLR</sequence>
<evidence type="ECO:0000313" key="1">
    <source>
        <dbReference type="EMBL" id="GAS94413.1"/>
    </source>
</evidence>
<comment type="caution">
    <text evidence="1">The sequence shown here is derived from an EMBL/GenBank/DDBJ whole genome shotgun (WGS) entry which is preliminary data.</text>
</comment>
<organism evidence="1 2">
    <name type="scientific">Mycolicibacterium canariasense</name>
    <name type="common">Mycobacterium canariasense</name>
    <dbReference type="NCBI Taxonomy" id="228230"/>
    <lineage>
        <taxon>Bacteria</taxon>
        <taxon>Bacillati</taxon>
        <taxon>Actinomycetota</taxon>
        <taxon>Actinomycetes</taxon>
        <taxon>Mycobacteriales</taxon>
        <taxon>Mycobacteriaceae</taxon>
        <taxon>Mycolicibacterium</taxon>
    </lineage>
</organism>
<reference evidence="2" key="1">
    <citation type="journal article" date="2016" name="Genome Announc.">
        <title>Draft Genome Sequences of Five Rapidly Growing Mycobacterium Species, M. thermoresistibile, M. fortuitum subsp. acetamidolyticum, M. canariasense, M. brisbanense, and M. novocastrense.</title>
        <authorList>
            <person name="Katahira K."/>
            <person name="Ogura Y."/>
            <person name="Gotoh Y."/>
            <person name="Hayashi T."/>
        </authorList>
    </citation>
    <scope>NUCLEOTIDE SEQUENCE [LARGE SCALE GENOMIC DNA]</scope>
    <source>
        <strain evidence="2">JCM15298</strain>
    </source>
</reference>